<accession>A0A4V3JNX3</accession>
<dbReference type="RefSeq" id="WP_135580080.1">
    <property type="nucleotide sequence ID" value="NZ_RQGA01000014.1"/>
</dbReference>
<evidence type="ECO:0000313" key="2">
    <source>
        <dbReference type="Proteomes" id="UP000298125"/>
    </source>
</evidence>
<keyword evidence="2" id="KW-1185">Reference proteome</keyword>
<proteinExistence type="predicted"/>
<dbReference type="Proteomes" id="UP000298125">
    <property type="component" value="Unassembled WGS sequence"/>
</dbReference>
<reference evidence="1" key="1">
    <citation type="journal article" date="2019" name="PLoS Negl. Trop. Dis.">
        <title>Revisiting the worldwide diversity of Leptospira species in the environment.</title>
        <authorList>
            <person name="Vincent A.T."/>
            <person name="Schiettekatte O."/>
            <person name="Bourhy P."/>
            <person name="Veyrier F.J."/>
            <person name="Picardeau M."/>
        </authorList>
    </citation>
    <scope>NUCLEOTIDE SEQUENCE [LARGE SCALE GENOMIC DNA]</scope>
    <source>
        <strain evidence="1">201702692</strain>
    </source>
</reference>
<protein>
    <submittedName>
        <fullName evidence="1">Uncharacterized protein</fullName>
    </submittedName>
</protein>
<gene>
    <name evidence="1" type="ORF">EHQ49_12790</name>
</gene>
<evidence type="ECO:0000313" key="1">
    <source>
        <dbReference type="EMBL" id="TGL37125.1"/>
    </source>
</evidence>
<dbReference type="OrthoDB" id="9810122at2"/>
<comment type="caution">
    <text evidence="1">The sequence shown here is derived from an EMBL/GenBank/DDBJ whole genome shotgun (WGS) entry which is preliminary data.</text>
</comment>
<name>A0A4V3JNX3_9LEPT</name>
<dbReference type="EMBL" id="RQGA01000014">
    <property type="protein sequence ID" value="TGL37125.1"/>
    <property type="molecule type" value="Genomic_DNA"/>
</dbReference>
<sequence>MGLIKQILRKLVRPLLGEVLEKQYQLIEKIENLHISIGELQSRLNQNTDHQSFTNSGFKVFSQWDEDGQIDFIINRIPEMPKSYIEFGVENYSESNTRYLMMSRHWDGLIIDGSKTNIDYIRKQNYFWQNSLRAVNAFITKENINSLILNNDFSGDIGILSVDIDGNDYWVLEQINCVTPVLVIAEINNLFGPEKKISIPYDPNFQRFNAHYSGLYYGASLPAFTGLMDQKGYQLIGCNNICNNAFFVRNDFAGRFQVKSAKEAYSLNPARESRDENGNLSYATGSANQIDIIANLPIFNFETDSVEKIGMLLGRKLQL</sequence>
<dbReference type="AlphaFoldDB" id="A0A4V3JNX3"/>
<organism evidence="1 2">
    <name type="scientific">Leptospira perdikensis</name>
    <dbReference type="NCBI Taxonomy" id="2484948"/>
    <lineage>
        <taxon>Bacteria</taxon>
        <taxon>Pseudomonadati</taxon>
        <taxon>Spirochaetota</taxon>
        <taxon>Spirochaetia</taxon>
        <taxon>Leptospirales</taxon>
        <taxon>Leptospiraceae</taxon>
        <taxon>Leptospira</taxon>
    </lineage>
</organism>